<reference evidence="1" key="1">
    <citation type="submission" date="2014-09" db="EMBL/GenBank/DDBJ databases">
        <authorList>
            <person name="Magalhaes I.L.F."/>
            <person name="Oliveira U."/>
            <person name="Santos F.R."/>
            <person name="Vidigal T.H.D.A."/>
            <person name="Brescovit A.D."/>
            <person name="Santos A.J."/>
        </authorList>
    </citation>
    <scope>NUCLEOTIDE SEQUENCE</scope>
    <source>
        <tissue evidence="1">Shoot tissue taken approximately 20 cm above the soil surface</tissue>
    </source>
</reference>
<dbReference type="AlphaFoldDB" id="A0A0A9E7J4"/>
<reference evidence="1" key="2">
    <citation type="journal article" date="2015" name="Data Brief">
        <title>Shoot transcriptome of the giant reed, Arundo donax.</title>
        <authorList>
            <person name="Barrero R.A."/>
            <person name="Guerrero F.D."/>
            <person name="Moolhuijzen P."/>
            <person name="Goolsby J.A."/>
            <person name="Tidwell J."/>
            <person name="Bellgard S.E."/>
            <person name="Bellgard M.I."/>
        </authorList>
    </citation>
    <scope>NUCLEOTIDE SEQUENCE</scope>
    <source>
        <tissue evidence="1">Shoot tissue taken approximately 20 cm above the soil surface</tissue>
    </source>
</reference>
<accession>A0A0A9E7J4</accession>
<evidence type="ECO:0000313" key="1">
    <source>
        <dbReference type="EMBL" id="JAD93865.1"/>
    </source>
</evidence>
<name>A0A0A9E7J4_ARUDO</name>
<sequence>MFILFCVMGRQKETPQWAQRLLLPDQGEVLNIQNRIDVSNETIGKNQNKVGKQK</sequence>
<protein>
    <submittedName>
        <fullName evidence="1">Uncharacterized protein</fullName>
    </submittedName>
</protein>
<proteinExistence type="predicted"/>
<dbReference type="EMBL" id="GBRH01204030">
    <property type="protein sequence ID" value="JAD93865.1"/>
    <property type="molecule type" value="Transcribed_RNA"/>
</dbReference>
<organism evidence="1">
    <name type="scientific">Arundo donax</name>
    <name type="common">Giant reed</name>
    <name type="synonym">Donax arundinaceus</name>
    <dbReference type="NCBI Taxonomy" id="35708"/>
    <lineage>
        <taxon>Eukaryota</taxon>
        <taxon>Viridiplantae</taxon>
        <taxon>Streptophyta</taxon>
        <taxon>Embryophyta</taxon>
        <taxon>Tracheophyta</taxon>
        <taxon>Spermatophyta</taxon>
        <taxon>Magnoliopsida</taxon>
        <taxon>Liliopsida</taxon>
        <taxon>Poales</taxon>
        <taxon>Poaceae</taxon>
        <taxon>PACMAD clade</taxon>
        <taxon>Arundinoideae</taxon>
        <taxon>Arundineae</taxon>
        <taxon>Arundo</taxon>
    </lineage>
</organism>